<protein>
    <submittedName>
        <fullName evidence="2">Uncharacterized protein</fullName>
    </submittedName>
</protein>
<keyword evidence="1" id="KW-0472">Membrane</keyword>
<evidence type="ECO:0000313" key="3">
    <source>
        <dbReference type="Proteomes" id="UP000053593"/>
    </source>
</evidence>
<sequence length="152" mass="17413">MASSTANSTLERLLKFWTDIEIAAQDSDLRQRIATIVCAVILIFIVDTTTHHLWIQFQQVSQSMTSADLERREIQVRHREELIDLQEKLADIDIQIALHERLAHTHLKCALHHEGRVIDLKKMRKAIEADKDTDITLSEEINVVDILSPGGR</sequence>
<reference evidence="2 3" key="1">
    <citation type="submission" date="2014-04" db="EMBL/GenBank/DDBJ databases">
        <title>Evolutionary Origins and Diversification of the Mycorrhizal Mutualists.</title>
        <authorList>
            <consortium name="DOE Joint Genome Institute"/>
            <consortium name="Mycorrhizal Genomics Consortium"/>
            <person name="Kohler A."/>
            <person name="Kuo A."/>
            <person name="Nagy L.G."/>
            <person name="Floudas D."/>
            <person name="Copeland A."/>
            <person name="Barry K.W."/>
            <person name="Cichocki N."/>
            <person name="Veneault-Fourrey C."/>
            <person name="LaButti K."/>
            <person name="Lindquist E.A."/>
            <person name="Lipzen A."/>
            <person name="Lundell T."/>
            <person name="Morin E."/>
            <person name="Murat C."/>
            <person name="Riley R."/>
            <person name="Ohm R."/>
            <person name="Sun H."/>
            <person name="Tunlid A."/>
            <person name="Henrissat B."/>
            <person name="Grigoriev I.V."/>
            <person name="Hibbett D.S."/>
            <person name="Martin F."/>
        </authorList>
    </citation>
    <scope>NUCLEOTIDE SEQUENCE [LARGE SCALE GENOMIC DNA]</scope>
    <source>
        <strain evidence="2 3">FD-317 M1</strain>
    </source>
</reference>
<dbReference type="AlphaFoldDB" id="A0A0D0CSL6"/>
<dbReference type="Proteomes" id="UP000053593">
    <property type="component" value="Unassembled WGS sequence"/>
</dbReference>
<organism evidence="2 3">
    <name type="scientific">Collybiopsis luxurians FD-317 M1</name>
    <dbReference type="NCBI Taxonomy" id="944289"/>
    <lineage>
        <taxon>Eukaryota</taxon>
        <taxon>Fungi</taxon>
        <taxon>Dikarya</taxon>
        <taxon>Basidiomycota</taxon>
        <taxon>Agaricomycotina</taxon>
        <taxon>Agaricomycetes</taxon>
        <taxon>Agaricomycetidae</taxon>
        <taxon>Agaricales</taxon>
        <taxon>Marasmiineae</taxon>
        <taxon>Omphalotaceae</taxon>
        <taxon>Collybiopsis</taxon>
        <taxon>Collybiopsis luxurians</taxon>
    </lineage>
</organism>
<gene>
    <name evidence="2" type="ORF">GYMLUDRAFT_74760</name>
</gene>
<evidence type="ECO:0000313" key="2">
    <source>
        <dbReference type="EMBL" id="KIK58683.1"/>
    </source>
</evidence>
<evidence type="ECO:0000256" key="1">
    <source>
        <dbReference type="SAM" id="Phobius"/>
    </source>
</evidence>
<dbReference type="HOGENOM" id="CLU_1722580_0_0_1"/>
<dbReference type="EMBL" id="KN834783">
    <property type="protein sequence ID" value="KIK58683.1"/>
    <property type="molecule type" value="Genomic_DNA"/>
</dbReference>
<feature type="transmembrane region" description="Helical" evidence="1">
    <location>
        <begin position="33"/>
        <end position="54"/>
    </location>
</feature>
<name>A0A0D0CSL6_9AGAR</name>
<keyword evidence="3" id="KW-1185">Reference proteome</keyword>
<accession>A0A0D0CSL6</accession>
<keyword evidence="1" id="KW-0812">Transmembrane</keyword>
<keyword evidence="1" id="KW-1133">Transmembrane helix</keyword>
<proteinExistence type="predicted"/>